<evidence type="ECO:0000256" key="4">
    <source>
        <dbReference type="ARBA" id="ARBA00022692"/>
    </source>
</evidence>
<feature type="domain" description="Major facilitator superfamily (MFS) profile" evidence="8">
    <location>
        <begin position="93"/>
        <end position="278"/>
    </location>
</feature>
<dbReference type="InterPro" id="IPR011701">
    <property type="entry name" value="MFS"/>
</dbReference>
<gene>
    <name evidence="9" type="ORF">FD22_GL001002</name>
</gene>
<feature type="transmembrane region" description="Helical" evidence="7">
    <location>
        <begin position="159"/>
        <end position="177"/>
    </location>
</feature>
<dbReference type="EMBL" id="AZCN01000025">
    <property type="protein sequence ID" value="KRK17205.1"/>
    <property type="molecule type" value="Genomic_DNA"/>
</dbReference>
<proteinExistence type="predicted"/>
<dbReference type="PANTHER" id="PTHR23517:SF10">
    <property type="entry name" value="MAJOR FACILITATOR SUPERFAMILY (MFS) PROFILE DOMAIN-CONTAINING PROTEIN"/>
    <property type="match status" value="1"/>
</dbReference>
<reference evidence="9 10" key="1">
    <citation type="journal article" date="2015" name="Genome Announc.">
        <title>Expanding the biotechnology potential of lactobacilli through comparative genomics of 213 strains and associated genera.</title>
        <authorList>
            <person name="Sun Z."/>
            <person name="Harris H.M."/>
            <person name="McCann A."/>
            <person name="Guo C."/>
            <person name="Argimon S."/>
            <person name="Zhang W."/>
            <person name="Yang X."/>
            <person name="Jeffery I.B."/>
            <person name="Cooney J.C."/>
            <person name="Kagawa T.F."/>
            <person name="Liu W."/>
            <person name="Song Y."/>
            <person name="Salvetti E."/>
            <person name="Wrobel A."/>
            <person name="Rasinkangas P."/>
            <person name="Parkhill J."/>
            <person name="Rea M.C."/>
            <person name="O'Sullivan O."/>
            <person name="Ritari J."/>
            <person name="Douillard F.P."/>
            <person name="Paul Ross R."/>
            <person name="Yang R."/>
            <person name="Briner A.E."/>
            <person name="Felis G.E."/>
            <person name="de Vos W.M."/>
            <person name="Barrangou R."/>
            <person name="Klaenhammer T.R."/>
            <person name="Caufield P.W."/>
            <person name="Cui Y."/>
            <person name="Zhang H."/>
            <person name="O'Toole P.W."/>
        </authorList>
    </citation>
    <scope>NUCLEOTIDE SEQUENCE [LARGE SCALE GENOMIC DNA]</scope>
    <source>
        <strain evidence="9 10">DSM 20001</strain>
    </source>
</reference>
<dbReference type="GO" id="GO:0022857">
    <property type="term" value="F:transmembrane transporter activity"/>
    <property type="evidence" value="ECO:0007669"/>
    <property type="project" value="InterPro"/>
</dbReference>
<dbReference type="AlphaFoldDB" id="A0A0R1F630"/>
<dbReference type="PROSITE" id="PS50850">
    <property type="entry name" value="MFS"/>
    <property type="match status" value="1"/>
</dbReference>
<dbReference type="InterPro" id="IPR050171">
    <property type="entry name" value="MFS_Transporters"/>
</dbReference>
<dbReference type="InterPro" id="IPR020846">
    <property type="entry name" value="MFS_dom"/>
</dbReference>
<feature type="transmembrane region" description="Helical" evidence="7">
    <location>
        <begin position="48"/>
        <end position="72"/>
    </location>
</feature>
<dbReference type="Pfam" id="PF07690">
    <property type="entry name" value="MFS_1"/>
    <property type="match status" value="1"/>
</dbReference>
<evidence type="ECO:0000256" key="3">
    <source>
        <dbReference type="ARBA" id="ARBA00022475"/>
    </source>
</evidence>
<keyword evidence="6 7" id="KW-0472">Membrane</keyword>
<dbReference type="PANTHER" id="PTHR23517">
    <property type="entry name" value="RESISTANCE PROTEIN MDTM, PUTATIVE-RELATED-RELATED"/>
    <property type="match status" value="1"/>
</dbReference>
<keyword evidence="5 7" id="KW-1133">Transmembrane helix</keyword>
<dbReference type="Proteomes" id="UP000051181">
    <property type="component" value="Unassembled WGS sequence"/>
</dbReference>
<evidence type="ECO:0000256" key="6">
    <source>
        <dbReference type="ARBA" id="ARBA00023136"/>
    </source>
</evidence>
<accession>A0A0R1F630</accession>
<evidence type="ECO:0000259" key="8">
    <source>
        <dbReference type="PROSITE" id="PS50850"/>
    </source>
</evidence>
<keyword evidence="4 7" id="KW-0812">Transmembrane</keyword>
<organism evidence="9 10">
    <name type="scientific">Loigolactobacillus coryniformis subsp. coryniformis KCTC 3167 = DSM 20001</name>
    <dbReference type="NCBI Taxonomy" id="913848"/>
    <lineage>
        <taxon>Bacteria</taxon>
        <taxon>Bacillati</taxon>
        <taxon>Bacillota</taxon>
        <taxon>Bacilli</taxon>
        <taxon>Lactobacillales</taxon>
        <taxon>Lactobacillaceae</taxon>
        <taxon>Loigolactobacillus</taxon>
    </lineage>
</organism>
<dbReference type="GO" id="GO:0005886">
    <property type="term" value="C:plasma membrane"/>
    <property type="evidence" value="ECO:0007669"/>
    <property type="project" value="UniProtKB-SubCell"/>
</dbReference>
<feature type="transmembrane region" description="Helical" evidence="7">
    <location>
        <begin position="126"/>
        <end position="147"/>
    </location>
</feature>
<dbReference type="eggNOG" id="COG2814">
    <property type="taxonomic scope" value="Bacteria"/>
</dbReference>
<protein>
    <submittedName>
        <fullName evidence="9">Major facilitator superfamily multidrug transporter</fullName>
    </submittedName>
</protein>
<dbReference type="InterPro" id="IPR036259">
    <property type="entry name" value="MFS_trans_sf"/>
</dbReference>
<feature type="transmembrane region" description="Helical" evidence="7">
    <location>
        <begin position="92"/>
        <end position="111"/>
    </location>
</feature>
<evidence type="ECO:0000313" key="9">
    <source>
        <dbReference type="EMBL" id="KRK17205.1"/>
    </source>
</evidence>
<keyword evidence="2" id="KW-0813">Transport</keyword>
<evidence type="ECO:0000256" key="7">
    <source>
        <dbReference type="SAM" id="Phobius"/>
    </source>
</evidence>
<dbReference type="PATRIC" id="fig|913848.6.peg.1033"/>
<dbReference type="Gene3D" id="1.20.1250.20">
    <property type="entry name" value="MFS general substrate transporter like domains"/>
    <property type="match status" value="2"/>
</dbReference>
<comment type="caution">
    <text evidence="9">The sequence shown here is derived from an EMBL/GenBank/DDBJ whole genome shotgun (WGS) entry which is preliminary data.</text>
</comment>
<name>A0A0R1F630_9LACO</name>
<feature type="transmembrane region" description="Helical" evidence="7">
    <location>
        <begin position="246"/>
        <end position="267"/>
    </location>
</feature>
<evidence type="ECO:0000256" key="5">
    <source>
        <dbReference type="ARBA" id="ARBA00022989"/>
    </source>
</evidence>
<comment type="subcellular location">
    <subcellularLocation>
        <location evidence="1">Cell membrane</location>
        <topology evidence="1">Multi-pass membrane protein</topology>
    </subcellularLocation>
</comment>
<evidence type="ECO:0000256" key="1">
    <source>
        <dbReference type="ARBA" id="ARBA00004651"/>
    </source>
</evidence>
<keyword evidence="3" id="KW-1003">Cell membrane</keyword>
<sequence length="278" mass="30653">MTVLNAYAAQDTSHERRYVFNLIYMALNLGIVIGTLTVGYLYASGIRYVFAVAGLCYLLLLLIIALTFRVPIKAKSDQAVTQPLKLKSDQRWLLLVLCGLTFVIYASYALWESVVSVHLTSLHIPFHYYSLLWTINGLLIVFGQPVVTHFGARFALPKVVMLGVTLFAASFFCLIYAQTYAGFVVAMLVLTIGEMLGNPLIPVWVDTLASADQKGRLQGDLNMAISLGRAFGPLIGGLLVDFFSYGLLFSLAGGSILVMLLGVLIVWRRQNLHPSTHK</sequence>
<dbReference type="SUPFAM" id="SSF103473">
    <property type="entry name" value="MFS general substrate transporter"/>
    <property type="match status" value="1"/>
</dbReference>
<evidence type="ECO:0000256" key="2">
    <source>
        <dbReference type="ARBA" id="ARBA00022448"/>
    </source>
</evidence>
<feature type="transmembrane region" description="Helical" evidence="7">
    <location>
        <begin position="22"/>
        <end position="42"/>
    </location>
</feature>
<evidence type="ECO:0000313" key="10">
    <source>
        <dbReference type="Proteomes" id="UP000051181"/>
    </source>
</evidence>